<evidence type="ECO:0000256" key="5">
    <source>
        <dbReference type="PROSITE-ProRule" id="PRU00339"/>
    </source>
</evidence>
<name>A0A135LM78_PENPA</name>
<dbReference type="GeneID" id="63709040"/>
<reference evidence="9 10" key="1">
    <citation type="journal article" date="2016" name="BMC Genomics">
        <title>Genome sequencing and secondary metabolism of the postharvest pathogen Penicillium griseofulvum.</title>
        <authorList>
            <person name="Banani H."/>
            <person name="Marcet-Houben M."/>
            <person name="Ballester A.R."/>
            <person name="Abbruscato P."/>
            <person name="Gonzalez-Candelas L."/>
            <person name="Gabaldon T."/>
            <person name="Spadaro D."/>
        </authorList>
    </citation>
    <scope>NUCLEOTIDE SEQUENCE [LARGE SCALE GENOMIC DNA]</scope>
    <source>
        <strain evidence="9 10">PG3</strain>
    </source>
</reference>
<dbReference type="STRING" id="5078.A0A135LM78"/>
<dbReference type="OMA" id="QYNSSEY"/>
<dbReference type="InterPro" id="IPR019734">
    <property type="entry name" value="TPR_rpt"/>
</dbReference>
<organism evidence="9 10">
    <name type="scientific">Penicillium patulum</name>
    <name type="common">Penicillium griseofulvum</name>
    <dbReference type="NCBI Taxonomy" id="5078"/>
    <lineage>
        <taxon>Eukaryota</taxon>
        <taxon>Fungi</taxon>
        <taxon>Dikarya</taxon>
        <taxon>Ascomycota</taxon>
        <taxon>Pezizomycotina</taxon>
        <taxon>Eurotiomycetes</taxon>
        <taxon>Eurotiomycetidae</taxon>
        <taxon>Eurotiales</taxon>
        <taxon>Aspergillaceae</taxon>
        <taxon>Penicillium</taxon>
    </lineage>
</organism>
<comment type="caution">
    <text evidence="9">The sequence shown here is derived from an EMBL/GenBank/DDBJ whole genome shotgun (WGS) entry which is preliminary data.</text>
</comment>
<dbReference type="PANTHER" id="PTHR37451:SF3">
    <property type="entry name" value="MARVEL DOMAIN-CONTAINING PROTEIN"/>
    <property type="match status" value="1"/>
</dbReference>
<keyword evidence="3 7" id="KW-1133">Transmembrane helix</keyword>
<feature type="compositionally biased region" description="Basic and acidic residues" evidence="6">
    <location>
        <begin position="115"/>
        <end position="124"/>
    </location>
</feature>
<dbReference type="InterPro" id="IPR011990">
    <property type="entry name" value="TPR-like_helical_dom_sf"/>
</dbReference>
<gene>
    <name evidence="9" type="ORF">PGRI_060260</name>
</gene>
<dbReference type="Proteomes" id="UP000070168">
    <property type="component" value="Unassembled WGS sequence"/>
</dbReference>
<keyword evidence="10" id="KW-1185">Reference proteome</keyword>
<feature type="region of interest" description="Disordered" evidence="6">
    <location>
        <begin position="110"/>
        <end position="133"/>
    </location>
</feature>
<keyword evidence="2 7" id="KW-0812">Transmembrane</keyword>
<accession>A0A135LM78</accession>
<feature type="domain" description="MARVEL" evidence="8">
    <location>
        <begin position="16"/>
        <end position="174"/>
    </location>
</feature>
<evidence type="ECO:0000256" key="4">
    <source>
        <dbReference type="ARBA" id="ARBA00023136"/>
    </source>
</evidence>
<dbReference type="PROSITE" id="PS50005">
    <property type="entry name" value="TPR"/>
    <property type="match status" value="1"/>
</dbReference>
<dbReference type="Pfam" id="PF01284">
    <property type="entry name" value="MARVEL"/>
    <property type="match status" value="1"/>
</dbReference>
<dbReference type="GO" id="GO:0016020">
    <property type="term" value="C:membrane"/>
    <property type="evidence" value="ECO:0007669"/>
    <property type="project" value="UniProtKB-SubCell"/>
</dbReference>
<evidence type="ECO:0000256" key="7">
    <source>
        <dbReference type="SAM" id="Phobius"/>
    </source>
</evidence>
<evidence type="ECO:0000256" key="6">
    <source>
        <dbReference type="SAM" id="MobiDB-lite"/>
    </source>
</evidence>
<feature type="region of interest" description="Disordered" evidence="6">
    <location>
        <begin position="253"/>
        <end position="273"/>
    </location>
</feature>
<dbReference type="InterPro" id="IPR008253">
    <property type="entry name" value="Marvel"/>
</dbReference>
<evidence type="ECO:0000256" key="1">
    <source>
        <dbReference type="ARBA" id="ARBA00004141"/>
    </source>
</evidence>
<feature type="repeat" description="TPR" evidence="5">
    <location>
        <begin position="532"/>
        <end position="565"/>
    </location>
</feature>
<dbReference type="PANTHER" id="PTHR37451">
    <property type="entry name" value="MARVEL DOMAIN"/>
    <property type="match status" value="1"/>
</dbReference>
<protein>
    <submittedName>
        <fullName evidence="9">Tetratricopeptide TPR2</fullName>
    </submittedName>
</protein>
<keyword evidence="5" id="KW-0802">TPR repeat</keyword>
<feature type="transmembrane region" description="Helical" evidence="7">
    <location>
        <begin position="81"/>
        <end position="107"/>
    </location>
</feature>
<dbReference type="EMBL" id="LHQR01000048">
    <property type="protein sequence ID" value="KXG50059.1"/>
    <property type="molecule type" value="Genomic_DNA"/>
</dbReference>
<evidence type="ECO:0000256" key="2">
    <source>
        <dbReference type="ARBA" id="ARBA00022692"/>
    </source>
</evidence>
<feature type="region of interest" description="Disordered" evidence="6">
    <location>
        <begin position="205"/>
        <end position="235"/>
    </location>
</feature>
<dbReference type="SUPFAM" id="SSF48452">
    <property type="entry name" value="TPR-like"/>
    <property type="match status" value="1"/>
</dbReference>
<comment type="subcellular location">
    <subcellularLocation>
        <location evidence="1">Membrane</location>
        <topology evidence="1">Multi-pass membrane protein</topology>
    </subcellularLocation>
</comment>
<evidence type="ECO:0000256" key="3">
    <source>
        <dbReference type="ARBA" id="ARBA00022989"/>
    </source>
</evidence>
<dbReference type="RefSeq" id="XP_040648595.1">
    <property type="nucleotide sequence ID" value="XM_040793740.1"/>
</dbReference>
<evidence type="ECO:0000313" key="10">
    <source>
        <dbReference type="Proteomes" id="UP000070168"/>
    </source>
</evidence>
<evidence type="ECO:0000313" key="9">
    <source>
        <dbReference type="EMBL" id="KXG50059.1"/>
    </source>
</evidence>
<dbReference type="OrthoDB" id="5284712at2759"/>
<evidence type="ECO:0000259" key="8">
    <source>
        <dbReference type="Pfam" id="PF01284"/>
    </source>
</evidence>
<dbReference type="SMART" id="SM00028">
    <property type="entry name" value="TPR"/>
    <property type="match status" value="3"/>
</dbReference>
<feature type="transmembrane region" description="Helical" evidence="7">
    <location>
        <begin position="21"/>
        <end position="39"/>
    </location>
</feature>
<feature type="transmembrane region" description="Helical" evidence="7">
    <location>
        <begin position="51"/>
        <end position="69"/>
    </location>
</feature>
<proteinExistence type="predicted"/>
<sequence>MFQMPRPSGGSLGRTKNILHFVQGFSIFLAWAITIAIWTKGGSGIDGRTGWYWGLCWLSIPGLIYLVAVPMWPRARRFGNVYAFACVDVLYSILWLSAWICLASYVAQGKSKGASSDDDKKSTDTKSTTRRAEEAKKTGCDNWAYGSAAKCKLSTATTIIGVIIFVLFTITAWMSFRNVMHFRRTGTLPDAVSDPTFAAQSKAAFSSNPAHDFEEDEDNFRSGRGGGMGASSRGDQDEDYALLHQSEVDDLGNAHGRTAMQGSYDPTAPAPGGVLHDYNSTGYGGAHGQHYTEPSTQYNPSDYTPSEYTAPTGFGGSSYTQYCILYGLSHSLITPYHFTPHTLACHTAAHILTTLRRNTNLKTPNPRPTVSPTLNMASEIDLYNQYPLYMDPTTQDLSLTHSSGQTPSQTAALNTEIEELNQLHRSLLTLDPPNIPPPPLPVNPKRSAQISKLRDSANAAHRKSNYDEAIKLYTYAIDMALSRPGWEPVGVAREELSGLYANRAQAHMALQAWPEALIDAKSSVDSKPIGNVKAWWRIAKSLAEMSRYEEARKFLHKALDIEGKDSEGGKELFALLGEVERALLRGSSA</sequence>
<feature type="transmembrane region" description="Helical" evidence="7">
    <location>
        <begin position="153"/>
        <end position="176"/>
    </location>
</feature>
<dbReference type="Gene3D" id="1.25.40.10">
    <property type="entry name" value="Tetratricopeptide repeat domain"/>
    <property type="match status" value="1"/>
</dbReference>
<keyword evidence="4 7" id="KW-0472">Membrane</keyword>
<dbReference type="AlphaFoldDB" id="A0A135LM78"/>